<reference evidence="1 2" key="1">
    <citation type="journal article" date="2019" name="Nat. Ecol. Evol.">
        <title>Megaphylogeny resolves global patterns of mushroom evolution.</title>
        <authorList>
            <person name="Varga T."/>
            <person name="Krizsan K."/>
            <person name="Foldi C."/>
            <person name="Dima B."/>
            <person name="Sanchez-Garcia M."/>
            <person name="Sanchez-Ramirez S."/>
            <person name="Szollosi G.J."/>
            <person name="Szarkandi J.G."/>
            <person name="Papp V."/>
            <person name="Albert L."/>
            <person name="Andreopoulos W."/>
            <person name="Angelini C."/>
            <person name="Antonin V."/>
            <person name="Barry K.W."/>
            <person name="Bougher N.L."/>
            <person name="Buchanan P."/>
            <person name="Buyck B."/>
            <person name="Bense V."/>
            <person name="Catcheside P."/>
            <person name="Chovatia M."/>
            <person name="Cooper J."/>
            <person name="Damon W."/>
            <person name="Desjardin D."/>
            <person name="Finy P."/>
            <person name="Geml J."/>
            <person name="Haridas S."/>
            <person name="Hughes K."/>
            <person name="Justo A."/>
            <person name="Karasinski D."/>
            <person name="Kautmanova I."/>
            <person name="Kiss B."/>
            <person name="Kocsube S."/>
            <person name="Kotiranta H."/>
            <person name="LaButti K.M."/>
            <person name="Lechner B.E."/>
            <person name="Liimatainen K."/>
            <person name="Lipzen A."/>
            <person name="Lukacs Z."/>
            <person name="Mihaltcheva S."/>
            <person name="Morgado L.N."/>
            <person name="Niskanen T."/>
            <person name="Noordeloos M.E."/>
            <person name="Ohm R.A."/>
            <person name="Ortiz-Santana B."/>
            <person name="Ovrebo C."/>
            <person name="Racz N."/>
            <person name="Riley R."/>
            <person name="Savchenko A."/>
            <person name="Shiryaev A."/>
            <person name="Soop K."/>
            <person name="Spirin V."/>
            <person name="Szebenyi C."/>
            <person name="Tomsovsky M."/>
            <person name="Tulloss R.E."/>
            <person name="Uehling J."/>
            <person name="Grigoriev I.V."/>
            <person name="Vagvolgyi C."/>
            <person name="Papp T."/>
            <person name="Martin F.M."/>
            <person name="Miettinen O."/>
            <person name="Hibbett D.S."/>
            <person name="Nagy L.G."/>
        </authorList>
    </citation>
    <scope>NUCLEOTIDE SEQUENCE [LARGE SCALE GENOMIC DNA]</scope>
    <source>
        <strain evidence="1 2">NL-1719</strain>
    </source>
</reference>
<accession>A0ACD3BDJ3</accession>
<dbReference type="Proteomes" id="UP000308600">
    <property type="component" value="Unassembled WGS sequence"/>
</dbReference>
<evidence type="ECO:0000313" key="1">
    <source>
        <dbReference type="EMBL" id="TFK75930.1"/>
    </source>
</evidence>
<dbReference type="EMBL" id="ML208261">
    <property type="protein sequence ID" value="TFK75930.1"/>
    <property type="molecule type" value="Genomic_DNA"/>
</dbReference>
<gene>
    <name evidence="1" type="ORF">BDN72DRAFT_786092</name>
</gene>
<organism evidence="1 2">
    <name type="scientific">Pluteus cervinus</name>
    <dbReference type="NCBI Taxonomy" id="181527"/>
    <lineage>
        <taxon>Eukaryota</taxon>
        <taxon>Fungi</taxon>
        <taxon>Dikarya</taxon>
        <taxon>Basidiomycota</taxon>
        <taxon>Agaricomycotina</taxon>
        <taxon>Agaricomycetes</taxon>
        <taxon>Agaricomycetidae</taxon>
        <taxon>Agaricales</taxon>
        <taxon>Pluteineae</taxon>
        <taxon>Pluteaceae</taxon>
        <taxon>Pluteus</taxon>
    </lineage>
</organism>
<protein>
    <submittedName>
        <fullName evidence="1">Heavy metal translocatin</fullName>
    </submittedName>
</protein>
<name>A0ACD3BDJ3_9AGAR</name>
<sequence>MDHLPTSGSAVVSTTVHLRNLHCSSCVATIEGALQALSPAPLHIDVSIVLQSVTIRHYPILRIQAIYDALRDAGFELLIPESSSLGTMTPSLTTQQEKHLKNCSQCQEDFKRAQLDLGPAPFSGGDLLSSYTPPFSQDEKSSLVLSVGGMTCSACTSTLTEALCQIGGVSDVSISLLDHSAKMVVEGGSVVKTIQDTIDDCGYDSRLISLEPIPSRSNEKTTKAYRTISLRVDGMYCQHCPQKVISALTSFGDEMKVVKPFTVADPILTITYPPSSPYLNIRTIIATLVSANEPSFKVTVYHPPTIEELSKLIQLREQRAYLLRLFVAFIAAIPSLIIGIVYMTLVNERNPIRQFFMEPMWVGNVSRAEWALFFISTPVMFYSASIFHRRSLKEIWSAWRPGSTVPFFRRFYRFGSMNLLVSSAISVAYFSSVALLALSATTPSSGHMGDTTTYFDSVVFLAMFLLCGRYLEAYSKARTADAISALSSLRPAEALLVVPMDDYATTDSKSRPEKAERISIDLLEVGDVVRVPHGSTPPADGFLLENQETSFDESSLTGESKPVPKQGGDSVFLGTINKGQPVLVRVGAVEGGTMLDNIVKVVREGQSRRAPIERVADIITSYFVPVVTLLAILTWVIWLSLGLTGILPQRYLDIKTGGWPVWSLQFAIAVFVIACPCGIGLAAPTALLVGLGLAAKNGILARGGGEAFQEMSQLDVIVFDKTGTLTQGGEPKVTGSDYPESRWTREDIHKIAAELESASSHPLALAVRNFCESKAKGVTASNIEEVAGRGLKATFPALDLSAFIGSEQWMIDNGASISTDLQAKLNSWKSEAKSVVLLALRDVASDTSVVAAAFAISDPLRPEARLIISWFQEQGIETWMISGDNPTTAAAVAKQVGIPLTNVFAGVLPHEKSQKIQVLQQSEPIRRGKLWSRRSNKSRSVVAMVGDGINDAPALTIADVGIAIGSGSDVAISSAGFVLLSSDLSSLVILRDLSKRVINRVKFNFIWALMYNSAALPIAAGVVYPAGYRLDPVWASLAMALSSVSVVCSSLLLRLYKAPRAFRDAEPVKEHIHDV</sequence>
<keyword evidence="2" id="KW-1185">Reference proteome</keyword>
<evidence type="ECO:0000313" key="2">
    <source>
        <dbReference type="Proteomes" id="UP000308600"/>
    </source>
</evidence>
<proteinExistence type="predicted"/>